<accession>A0A9P6RFX8</accession>
<evidence type="ECO:0000313" key="3">
    <source>
        <dbReference type="Proteomes" id="UP000738325"/>
    </source>
</evidence>
<dbReference type="InterPro" id="IPR039646">
    <property type="entry name" value="ZNHIT2"/>
</dbReference>
<keyword evidence="3" id="KW-1185">Reference proteome</keyword>
<evidence type="ECO:0000313" key="2">
    <source>
        <dbReference type="EMBL" id="KAG0317847.1"/>
    </source>
</evidence>
<protein>
    <submittedName>
        <fullName evidence="2">Uncharacterized protein</fullName>
    </submittedName>
</protein>
<feature type="compositionally biased region" description="Acidic residues" evidence="1">
    <location>
        <begin position="171"/>
        <end position="180"/>
    </location>
</feature>
<gene>
    <name evidence="2" type="ORF">BGZ99_006074</name>
</gene>
<feature type="region of interest" description="Disordered" evidence="1">
    <location>
        <begin position="1"/>
        <end position="20"/>
    </location>
</feature>
<feature type="region of interest" description="Disordered" evidence="1">
    <location>
        <begin position="44"/>
        <end position="85"/>
    </location>
</feature>
<dbReference type="OrthoDB" id="18412at2759"/>
<reference evidence="2" key="1">
    <citation type="journal article" date="2020" name="Fungal Divers.">
        <title>Resolving the Mortierellaceae phylogeny through synthesis of multi-gene phylogenetics and phylogenomics.</title>
        <authorList>
            <person name="Vandepol N."/>
            <person name="Liber J."/>
            <person name="Desiro A."/>
            <person name="Na H."/>
            <person name="Kennedy M."/>
            <person name="Barry K."/>
            <person name="Grigoriev I.V."/>
            <person name="Miller A.N."/>
            <person name="O'Donnell K."/>
            <person name="Stajich J.E."/>
            <person name="Bonito G."/>
        </authorList>
    </citation>
    <scope>NUCLEOTIDE SEQUENCE</scope>
    <source>
        <strain evidence="2">REB-010B</strain>
    </source>
</reference>
<dbReference type="PROSITE" id="PS50096">
    <property type="entry name" value="IQ"/>
    <property type="match status" value="1"/>
</dbReference>
<organism evidence="2 3">
    <name type="scientific">Dissophora globulifera</name>
    <dbReference type="NCBI Taxonomy" id="979702"/>
    <lineage>
        <taxon>Eukaryota</taxon>
        <taxon>Fungi</taxon>
        <taxon>Fungi incertae sedis</taxon>
        <taxon>Mucoromycota</taxon>
        <taxon>Mortierellomycotina</taxon>
        <taxon>Mortierellomycetes</taxon>
        <taxon>Mortierellales</taxon>
        <taxon>Mortierellaceae</taxon>
        <taxon>Dissophora</taxon>
    </lineage>
</organism>
<dbReference type="Proteomes" id="UP000738325">
    <property type="component" value="Unassembled WGS sequence"/>
</dbReference>
<feature type="region of interest" description="Disordered" evidence="1">
    <location>
        <begin position="164"/>
        <end position="199"/>
    </location>
</feature>
<comment type="caution">
    <text evidence="2">The sequence shown here is derived from an EMBL/GenBank/DDBJ whole genome shotgun (WGS) entry which is preliminary data.</text>
</comment>
<feature type="compositionally biased region" description="Low complexity" evidence="1">
    <location>
        <begin position="53"/>
        <end position="67"/>
    </location>
</feature>
<dbReference type="PANTHER" id="PTHR15555">
    <property type="entry name" value="ZINC FINGER HIT DOMAIN CONTAINING PROTEIN 2 PROTEIN FON -RELATED"/>
    <property type="match status" value="1"/>
</dbReference>
<feature type="compositionally biased region" description="Basic and acidic residues" evidence="1">
    <location>
        <begin position="11"/>
        <end position="20"/>
    </location>
</feature>
<dbReference type="AlphaFoldDB" id="A0A9P6RFX8"/>
<dbReference type="EMBL" id="JAAAIP010000401">
    <property type="protein sequence ID" value="KAG0317847.1"/>
    <property type="molecule type" value="Genomic_DNA"/>
</dbReference>
<evidence type="ECO:0000256" key="1">
    <source>
        <dbReference type="SAM" id="MobiDB-lite"/>
    </source>
</evidence>
<name>A0A9P6RFX8_9FUNG</name>
<feature type="region of interest" description="Disordered" evidence="1">
    <location>
        <begin position="93"/>
        <end position="112"/>
    </location>
</feature>
<proteinExistence type="predicted"/>
<sequence>MNELQSNPKAMPEDRKKMLGILDRFEKQAIDQEQMMDMSEDEILRQLQHQQQTSAPVASSSTSSKSPGMMKTGTATTLTAKERGELLRKTIEEERRETEYDPAGAGGDDINPTIREEMQKVLDQEHEDLIRRFQDVDLDQESFEDIWARLNKDEKREFRDKFILASRMDDHNDDNDDDADSDRPAEVGVGGGTEADDDKEELEAKKLLEEMGETLRKGGETAGKSIDPMIADLDAEDLKAIRDAEISELISIWRPWWEVDAEESGQLKRVVVSEVTDDNATATAAAEAERFDSANSIPSSTAGFTASTSTSTAVLERVVLDEEAMLRPHRSLVQDVEEIKQREREDQLATSTGVLPMTKEPHPSLIYHVCALLFAYAATCRVLNGDLQDEREQALVYIFDLCPFFTPPPPSPTSLTPSITSPVVQVPDVDDFETTLAVIQNCSLSSNLWKGDTLRLEMLTLLLRDLTLLLAMPSRCLRAIRDLKSILASCISLTESGKTGAGKRPRLYSKSILHRLLKKLEFYESYFLSKEWMRNSDRIDDVRTEVVVKGIHVRQEMVGWTRELESVSRVQQINNGQSAPELASDIPNRKSEMVLIEELN</sequence>
<dbReference type="PANTHER" id="PTHR15555:SF0">
    <property type="entry name" value="ZINC FINGER HIT DOMAIN-CONTAINING PROTEIN 2"/>
    <property type="match status" value="1"/>
</dbReference>